<reference evidence="1 2" key="1">
    <citation type="journal article" date="2020" name="ISME J.">
        <title>Uncovering the hidden diversity of litter-decomposition mechanisms in mushroom-forming fungi.</title>
        <authorList>
            <person name="Floudas D."/>
            <person name="Bentzer J."/>
            <person name="Ahren D."/>
            <person name="Johansson T."/>
            <person name="Persson P."/>
            <person name="Tunlid A."/>
        </authorList>
    </citation>
    <scope>NUCLEOTIDE SEQUENCE [LARGE SCALE GENOMIC DNA]</scope>
    <source>
        <strain evidence="1 2">CBS 406.79</strain>
    </source>
</reference>
<dbReference type="EMBL" id="JAACJN010000066">
    <property type="protein sequence ID" value="KAF5379986.1"/>
    <property type="molecule type" value="Genomic_DNA"/>
</dbReference>
<keyword evidence="2" id="KW-1185">Reference proteome</keyword>
<sequence length="282" mass="31073">MKIIEGNTYKADCLVEPPAEKSNGITILIRTPSSSLHPRQAQRQFSRALTTEYERRLPTYATSALHIPASTVCPLLGASNFPRTLGASIFLLIPHPRCITDPVGQLGKQLQPTFSSLTLVLSFGARRVKCRYIYFPPLRERKFQRNYHITRVNGPCLAIVARRADTPGRPSTALELVNDSEGTPTPSFVLPRAITPTVQLCEETNLLKFAIISVSARKLEIIASLHIDLASCAHSTALVGADGPGEQRLVDGPDGCYDWIRSRCRLMRCSDDCGERTDTLEG</sequence>
<dbReference type="Proteomes" id="UP000518752">
    <property type="component" value="Unassembled WGS sequence"/>
</dbReference>
<evidence type="ECO:0000313" key="1">
    <source>
        <dbReference type="EMBL" id="KAF5379986.1"/>
    </source>
</evidence>
<proteinExistence type="predicted"/>
<protein>
    <submittedName>
        <fullName evidence="1">Uncharacterized protein</fullName>
    </submittedName>
</protein>
<name>A0A8H5M440_9AGAR</name>
<accession>A0A8H5M440</accession>
<organism evidence="1 2">
    <name type="scientific">Collybiopsis confluens</name>
    <dbReference type="NCBI Taxonomy" id="2823264"/>
    <lineage>
        <taxon>Eukaryota</taxon>
        <taxon>Fungi</taxon>
        <taxon>Dikarya</taxon>
        <taxon>Basidiomycota</taxon>
        <taxon>Agaricomycotina</taxon>
        <taxon>Agaricomycetes</taxon>
        <taxon>Agaricomycetidae</taxon>
        <taxon>Agaricales</taxon>
        <taxon>Marasmiineae</taxon>
        <taxon>Omphalotaceae</taxon>
        <taxon>Collybiopsis</taxon>
    </lineage>
</organism>
<dbReference type="AlphaFoldDB" id="A0A8H5M440"/>
<gene>
    <name evidence="1" type="ORF">D9757_010269</name>
</gene>
<comment type="caution">
    <text evidence="1">The sequence shown here is derived from an EMBL/GenBank/DDBJ whole genome shotgun (WGS) entry which is preliminary data.</text>
</comment>
<evidence type="ECO:0000313" key="2">
    <source>
        <dbReference type="Proteomes" id="UP000518752"/>
    </source>
</evidence>